<feature type="region of interest" description="Disordered" evidence="1">
    <location>
        <begin position="50"/>
        <end position="74"/>
    </location>
</feature>
<accession>A0A6L7EQT8</accession>
<sequence length="142" mass="14317">MLHRRAPQQTIGSTAGRLLVVLAALAGLFAMHGLSDHGMAGTDAMSGMAMGTHAGHDAPPAASSSAATEAVSGHSSPGHDMGLMGLCLAVVVAAVATAVALLRLRVTRARSLLPAALPGLLGSARARVPRPPDLFVLSIQRC</sequence>
<proteinExistence type="predicted"/>
<dbReference type="EMBL" id="WUEK01000003">
    <property type="protein sequence ID" value="MXG89000.1"/>
    <property type="molecule type" value="Genomic_DNA"/>
</dbReference>
<dbReference type="Proteomes" id="UP000473325">
    <property type="component" value="Unassembled WGS sequence"/>
</dbReference>
<dbReference type="AlphaFoldDB" id="A0A6L7EQT8"/>
<keyword evidence="2" id="KW-0812">Transmembrane</keyword>
<keyword evidence="4" id="KW-1185">Reference proteome</keyword>
<dbReference type="InterPro" id="IPR046151">
    <property type="entry name" value="DUF6153"/>
</dbReference>
<reference evidence="3 4" key="1">
    <citation type="submission" date="2019-12" db="EMBL/GenBank/DDBJ databases">
        <authorList>
            <person name="Kun Z."/>
        </authorList>
    </citation>
    <scope>NUCLEOTIDE SEQUENCE [LARGE SCALE GENOMIC DNA]</scope>
    <source>
        <strain evidence="3 4">YIM 123512</strain>
    </source>
</reference>
<evidence type="ECO:0000313" key="4">
    <source>
        <dbReference type="Proteomes" id="UP000473325"/>
    </source>
</evidence>
<keyword evidence="2" id="KW-0472">Membrane</keyword>
<comment type="caution">
    <text evidence="3">The sequence shown here is derived from an EMBL/GenBank/DDBJ whole genome shotgun (WGS) entry which is preliminary data.</text>
</comment>
<feature type="compositionally biased region" description="Low complexity" evidence="1">
    <location>
        <begin position="58"/>
        <end position="67"/>
    </location>
</feature>
<evidence type="ECO:0000256" key="2">
    <source>
        <dbReference type="SAM" id="Phobius"/>
    </source>
</evidence>
<dbReference type="Pfam" id="PF19650">
    <property type="entry name" value="DUF6153"/>
    <property type="match status" value="1"/>
</dbReference>
<feature type="transmembrane region" description="Helical" evidence="2">
    <location>
        <begin position="81"/>
        <end position="102"/>
    </location>
</feature>
<evidence type="ECO:0000256" key="1">
    <source>
        <dbReference type="SAM" id="MobiDB-lite"/>
    </source>
</evidence>
<name>A0A6L7EQT8_9ACTN</name>
<dbReference type="RefSeq" id="WP_160876012.1">
    <property type="nucleotide sequence ID" value="NZ_WUEK01000003.1"/>
</dbReference>
<gene>
    <name evidence="3" type="ORF">GRQ65_05500</name>
</gene>
<protein>
    <submittedName>
        <fullName evidence="3">Uncharacterized protein</fullName>
    </submittedName>
</protein>
<organism evidence="3 4">
    <name type="scientific">Nocardioides flavescens</name>
    <dbReference type="NCBI Taxonomy" id="2691959"/>
    <lineage>
        <taxon>Bacteria</taxon>
        <taxon>Bacillati</taxon>
        <taxon>Actinomycetota</taxon>
        <taxon>Actinomycetes</taxon>
        <taxon>Propionibacteriales</taxon>
        <taxon>Nocardioidaceae</taxon>
        <taxon>Nocardioides</taxon>
    </lineage>
</organism>
<evidence type="ECO:0000313" key="3">
    <source>
        <dbReference type="EMBL" id="MXG89000.1"/>
    </source>
</evidence>
<keyword evidence="2" id="KW-1133">Transmembrane helix</keyword>